<dbReference type="EMBL" id="PDXA01000004">
    <property type="protein sequence ID" value="RYN58943.1"/>
    <property type="molecule type" value="Genomic_DNA"/>
</dbReference>
<evidence type="ECO:0000313" key="2">
    <source>
        <dbReference type="EMBL" id="RYN58943.1"/>
    </source>
</evidence>
<dbReference type="InterPro" id="IPR052515">
    <property type="entry name" value="Gfo/Idh/MocA_Oxidoreductase"/>
</dbReference>
<evidence type="ECO:0000259" key="1">
    <source>
        <dbReference type="Pfam" id="PF01408"/>
    </source>
</evidence>
<dbReference type="AlphaFoldDB" id="A0A4Q4MT38"/>
<organism evidence="2 3">
    <name type="scientific">Alternaria tenuissima</name>
    <dbReference type="NCBI Taxonomy" id="119927"/>
    <lineage>
        <taxon>Eukaryota</taxon>
        <taxon>Fungi</taxon>
        <taxon>Dikarya</taxon>
        <taxon>Ascomycota</taxon>
        <taxon>Pezizomycotina</taxon>
        <taxon>Dothideomycetes</taxon>
        <taxon>Pleosporomycetidae</taxon>
        <taxon>Pleosporales</taxon>
        <taxon>Pleosporineae</taxon>
        <taxon>Pleosporaceae</taxon>
        <taxon>Alternaria</taxon>
        <taxon>Alternaria sect. Alternaria</taxon>
        <taxon>Alternaria alternata complex</taxon>
    </lineage>
</organism>
<dbReference type="Gene3D" id="3.30.360.10">
    <property type="entry name" value="Dihydrodipicolinate Reductase, domain 2"/>
    <property type="match status" value="1"/>
</dbReference>
<accession>A0A4Q4MT38</accession>
<dbReference type="SUPFAM" id="SSF51735">
    <property type="entry name" value="NAD(P)-binding Rossmann-fold domains"/>
    <property type="match status" value="1"/>
</dbReference>
<dbReference type="GO" id="GO:0000166">
    <property type="term" value="F:nucleotide binding"/>
    <property type="evidence" value="ECO:0007669"/>
    <property type="project" value="InterPro"/>
</dbReference>
<proteinExistence type="predicted"/>
<dbReference type="Gene3D" id="3.40.50.720">
    <property type="entry name" value="NAD(P)-binding Rossmann-like Domain"/>
    <property type="match status" value="1"/>
</dbReference>
<dbReference type="InterPro" id="IPR036291">
    <property type="entry name" value="NAD(P)-bd_dom_sf"/>
</dbReference>
<name>A0A4Q4MT38_9PLEO</name>
<protein>
    <recommendedName>
        <fullName evidence="1">Gfo/Idh/MocA-like oxidoreductase N-terminal domain-containing protein</fullName>
    </recommendedName>
</protein>
<dbReference type="PANTHER" id="PTHR43249:SF1">
    <property type="entry name" value="D-GLUCOSIDE 3-DEHYDROGENASE"/>
    <property type="match status" value="1"/>
</dbReference>
<feature type="domain" description="Gfo/Idh/MocA-like oxidoreductase N-terminal" evidence="1">
    <location>
        <begin position="7"/>
        <end position="133"/>
    </location>
</feature>
<dbReference type="Pfam" id="PF01408">
    <property type="entry name" value="GFO_IDH_MocA"/>
    <property type="match status" value="1"/>
</dbReference>
<evidence type="ECO:0000313" key="3">
    <source>
        <dbReference type="Proteomes" id="UP000292402"/>
    </source>
</evidence>
<dbReference type="PANTHER" id="PTHR43249">
    <property type="entry name" value="UDP-N-ACETYL-2-AMINO-2-DEOXY-D-GLUCURONATE OXIDASE"/>
    <property type="match status" value="1"/>
</dbReference>
<sequence length="377" mass="42493">MSSSGVINVAVVGAGEIAMCTHLPTLGLLSHMYKVTAIVDVSKQAVEHCSRKFNIPRTFTDVPQMLAACSDVDMVLMCHSESIFSEFHGIHAVQCLRAGKHLFIEKPMAQTLREADDIEAARLASGKLVFVGYMRRYATAFLRFKDAVRKLDPAQINYVRFRNFTSRVRDGIISQSGTYSQRFSDIPREASSERLQVARSQFEEYTGLDYESPVAQYIRACKFHISPHDLSLMRELFGHPRRVIAAVPNARGNFLSITLQYDGFVLAYESGEDAVLSVDATVEVLAQHQRLKLTFDSPYIKGLPITATTLSRHPNGDFSEETIRPTYEDYYTLMFKELYRCLSGDAEVKTTVLDSREEIVMLSTILNVLAEEFQKNQ</sequence>
<gene>
    <name evidence="2" type="ORF">AA0114_g1913</name>
</gene>
<reference evidence="3" key="1">
    <citation type="journal article" date="2019" name="bioRxiv">
        <title>Genomics, evolutionary history and diagnostics of the Alternaria alternata species group including apple and Asian pear pathotypes.</title>
        <authorList>
            <person name="Armitage A.D."/>
            <person name="Cockerton H.M."/>
            <person name="Sreenivasaprasad S."/>
            <person name="Woodhall J.W."/>
            <person name="Lane C.R."/>
            <person name="Harrison R.J."/>
            <person name="Clarkson J.P."/>
        </authorList>
    </citation>
    <scope>NUCLEOTIDE SEQUENCE [LARGE SCALE GENOMIC DNA]</scope>
    <source>
        <strain evidence="3">FERA 1082</strain>
    </source>
</reference>
<comment type="caution">
    <text evidence="2">The sequence shown here is derived from an EMBL/GenBank/DDBJ whole genome shotgun (WGS) entry which is preliminary data.</text>
</comment>
<dbReference type="Proteomes" id="UP000292402">
    <property type="component" value="Unassembled WGS sequence"/>
</dbReference>
<dbReference type="InterPro" id="IPR000683">
    <property type="entry name" value="Gfo/Idh/MocA-like_OxRdtase_N"/>
</dbReference>